<dbReference type="Proteomes" id="UP001500298">
    <property type="component" value="Unassembled WGS sequence"/>
</dbReference>
<accession>A0ABP9DH56</accession>
<feature type="domain" description="UvrD-like helicase C-terminal" evidence="3">
    <location>
        <begin position="410"/>
        <end position="460"/>
    </location>
</feature>
<dbReference type="PANTHER" id="PTHR43788:SF6">
    <property type="entry name" value="DNA HELICASE B"/>
    <property type="match status" value="1"/>
</dbReference>
<name>A0ABP9DH56_9BACT</name>
<evidence type="ECO:0000256" key="1">
    <source>
        <dbReference type="ARBA" id="ARBA00022741"/>
    </source>
</evidence>
<protein>
    <submittedName>
        <fullName evidence="4">AAA family ATPase</fullName>
    </submittedName>
</protein>
<dbReference type="RefSeq" id="WP_345373612.1">
    <property type="nucleotide sequence ID" value="NZ_BAABJX010000052.1"/>
</dbReference>
<organism evidence="4 5">
    <name type="scientific">Algivirga pacifica</name>
    <dbReference type="NCBI Taxonomy" id="1162670"/>
    <lineage>
        <taxon>Bacteria</taxon>
        <taxon>Pseudomonadati</taxon>
        <taxon>Bacteroidota</taxon>
        <taxon>Cytophagia</taxon>
        <taxon>Cytophagales</taxon>
        <taxon>Flammeovirgaceae</taxon>
        <taxon>Algivirga</taxon>
    </lineage>
</organism>
<sequence>MLPSDYILQEFGFSPTAGQVKLMKALNDFILDKNSPRSAFVLKGYAGTGKTSMVSALVKVLKHFQYKPLMLAPTGRAAKVMSSYALRQAFTIHKIIFKQTEDPNTAQLKFKRQKNYYTNTLFIVDEASMINDAQEYGSNGLLSELISFVYEVPEAGNKLMLVGDIAQLPPVHQELSPALDPVYLESQFKLSLGVQELTQVVRQANDSGILLNATGIREVLSSQQADIKLQTKGFKDVFRMTSEKLEDGLLYGYDKFGIENTVIICRSNRNATMYNEYIRRRIHFREEEIEVGDFLMIVRNNYHWLPEDSPAGFLANGEFVEVTRVRGIEETLGFRFADLTIRLLDYDNHPSIDVKVHLNTLHSYTPNLNREENMQLYEEVVQQYDDVETKAKRNKMIRQDPYLNALQVKFAYALTCHKSQGGQWDAVFVDQGFLREDAIDTDFIRWLYTAVTRAKSELFFMNFNQRFFGQ</sequence>
<dbReference type="Gene3D" id="3.40.50.300">
    <property type="entry name" value="P-loop containing nucleotide triphosphate hydrolases"/>
    <property type="match status" value="3"/>
</dbReference>
<proteinExistence type="predicted"/>
<dbReference type="InterPro" id="IPR027417">
    <property type="entry name" value="P-loop_NTPase"/>
</dbReference>
<dbReference type="SUPFAM" id="SSF52540">
    <property type="entry name" value="P-loop containing nucleoside triphosphate hydrolases"/>
    <property type="match status" value="1"/>
</dbReference>
<evidence type="ECO:0000259" key="3">
    <source>
        <dbReference type="Pfam" id="PF13538"/>
    </source>
</evidence>
<dbReference type="InterPro" id="IPR050534">
    <property type="entry name" value="Coronavir_polyprotein_1ab"/>
</dbReference>
<evidence type="ECO:0000256" key="2">
    <source>
        <dbReference type="ARBA" id="ARBA00022840"/>
    </source>
</evidence>
<keyword evidence="1" id="KW-0547">Nucleotide-binding</keyword>
<reference evidence="5" key="1">
    <citation type="journal article" date="2019" name="Int. J. Syst. Evol. Microbiol.">
        <title>The Global Catalogue of Microorganisms (GCM) 10K type strain sequencing project: providing services to taxonomists for standard genome sequencing and annotation.</title>
        <authorList>
            <consortium name="The Broad Institute Genomics Platform"/>
            <consortium name="The Broad Institute Genome Sequencing Center for Infectious Disease"/>
            <person name="Wu L."/>
            <person name="Ma J."/>
        </authorList>
    </citation>
    <scope>NUCLEOTIDE SEQUENCE [LARGE SCALE GENOMIC DNA]</scope>
    <source>
        <strain evidence="5">JCM 18326</strain>
    </source>
</reference>
<evidence type="ECO:0000313" key="5">
    <source>
        <dbReference type="Proteomes" id="UP001500298"/>
    </source>
</evidence>
<keyword evidence="2" id="KW-0067">ATP-binding</keyword>
<dbReference type="Pfam" id="PF13604">
    <property type="entry name" value="AAA_30"/>
    <property type="match status" value="1"/>
</dbReference>
<dbReference type="EMBL" id="BAABJX010000052">
    <property type="protein sequence ID" value="GAA4844830.1"/>
    <property type="molecule type" value="Genomic_DNA"/>
</dbReference>
<dbReference type="CDD" id="cd18809">
    <property type="entry name" value="SF1_C_RecD"/>
    <property type="match status" value="1"/>
</dbReference>
<dbReference type="Gene3D" id="2.30.30.940">
    <property type="match status" value="1"/>
</dbReference>
<dbReference type="CDD" id="cd17933">
    <property type="entry name" value="DEXSc_RecD-like"/>
    <property type="match status" value="1"/>
</dbReference>
<evidence type="ECO:0000313" key="4">
    <source>
        <dbReference type="EMBL" id="GAA4844830.1"/>
    </source>
</evidence>
<gene>
    <name evidence="4" type="ORF">GCM10023331_32070</name>
</gene>
<dbReference type="Pfam" id="PF13538">
    <property type="entry name" value="UvrD_C_2"/>
    <property type="match status" value="1"/>
</dbReference>
<dbReference type="InterPro" id="IPR027785">
    <property type="entry name" value="UvrD-like_helicase_C"/>
</dbReference>
<dbReference type="PANTHER" id="PTHR43788">
    <property type="entry name" value="DNA2/NAM7 HELICASE FAMILY MEMBER"/>
    <property type="match status" value="1"/>
</dbReference>
<comment type="caution">
    <text evidence="4">The sequence shown here is derived from an EMBL/GenBank/DDBJ whole genome shotgun (WGS) entry which is preliminary data.</text>
</comment>
<keyword evidence="5" id="KW-1185">Reference proteome</keyword>